<dbReference type="EMBL" id="BK015503">
    <property type="protein sequence ID" value="DAE10143.1"/>
    <property type="molecule type" value="Genomic_DNA"/>
</dbReference>
<accession>A0A8S5PSL2</accession>
<name>A0A8S5PSL2_9CAUD</name>
<protein>
    <submittedName>
        <fullName evidence="1">Uncharacterized protein</fullName>
    </submittedName>
</protein>
<evidence type="ECO:0000313" key="1">
    <source>
        <dbReference type="EMBL" id="DAE10143.1"/>
    </source>
</evidence>
<reference evidence="1" key="1">
    <citation type="journal article" date="2021" name="Proc. Natl. Acad. Sci. U.S.A.">
        <title>A Catalog of Tens of Thousands of Viruses from Human Metagenomes Reveals Hidden Associations with Chronic Diseases.</title>
        <authorList>
            <person name="Tisza M.J."/>
            <person name="Buck C.B."/>
        </authorList>
    </citation>
    <scope>NUCLEOTIDE SEQUENCE</scope>
    <source>
        <strain evidence="1">CtGuJ10</strain>
    </source>
</reference>
<proteinExistence type="predicted"/>
<sequence length="43" mass="5381">MPQFMYEEDLIIVRDTKETVFVKYEHSESIYEFNKKYIERFIA</sequence>
<organism evidence="1">
    <name type="scientific">Siphoviridae sp. ctGuJ10</name>
    <dbReference type="NCBI Taxonomy" id="2825418"/>
    <lineage>
        <taxon>Viruses</taxon>
        <taxon>Duplodnaviria</taxon>
        <taxon>Heunggongvirae</taxon>
        <taxon>Uroviricota</taxon>
        <taxon>Caudoviricetes</taxon>
    </lineage>
</organism>